<evidence type="ECO:0000313" key="1">
    <source>
        <dbReference type="EMBL" id="EQD63572.1"/>
    </source>
</evidence>
<organism evidence="1">
    <name type="scientific">mine drainage metagenome</name>
    <dbReference type="NCBI Taxonomy" id="410659"/>
    <lineage>
        <taxon>unclassified sequences</taxon>
        <taxon>metagenomes</taxon>
        <taxon>ecological metagenomes</taxon>
    </lineage>
</organism>
<dbReference type="GO" id="GO:0003824">
    <property type="term" value="F:catalytic activity"/>
    <property type="evidence" value="ECO:0007669"/>
    <property type="project" value="InterPro"/>
</dbReference>
<dbReference type="EMBL" id="AUZY01004434">
    <property type="protein sequence ID" value="EQD63572.1"/>
    <property type="molecule type" value="Genomic_DNA"/>
</dbReference>
<reference evidence="1" key="1">
    <citation type="submission" date="2013-08" db="EMBL/GenBank/DDBJ databases">
        <authorList>
            <person name="Mendez C."/>
            <person name="Richter M."/>
            <person name="Ferrer M."/>
            <person name="Sanchez J."/>
        </authorList>
    </citation>
    <scope>NUCLEOTIDE SEQUENCE</scope>
</reference>
<protein>
    <recommendedName>
        <fullName evidence="2">Arginine decarboxylase</fullName>
    </recommendedName>
</protein>
<reference evidence="1" key="2">
    <citation type="journal article" date="2014" name="ISME J.">
        <title>Microbial stratification in low pH oxic and suboxic macroscopic growths along an acid mine drainage.</title>
        <authorList>
            <person name="Mendez-Garcia C."/>
            <person name="Mesa V."/>
            <person name="Sprenger R.R."/>
            <person name="Richter M."/>
            <person name="Diez M.S."/>
            <person name="Solano J."/>
            <person name="Bargiela R."/>
            <person name="Golyshina O.V."/>
            <person name="Manteca A."/>
            <person name="Ramos J.L."/>
            <person name="Gallego J.R."/>
            <person name="Llorente I."/>
            <person name="Martins Dos Santos V.A."/>
            <person name="Jensen O.N."/>
            <person name="Pelaez A.I."/>
            <person name="Sanchez J."/>
            <person name="Ferrer M."/>
        </authorList>
    </citation>
    <scope>NUCLEOTIDE SEQUENCE</scope>
</reference>
<dbReference type="InterPro" id="IPR009006">
    <property type="entry name" value="Ala_racemase/Decarboxylase_C"/>
</dbReference>
<sequence length="65" mass="7346">MRAQRTPAHRTENTAVAVDPQRIGNRQYNPTAPWCIEDSLDLYHVNEWGKGYFGINAAGHVVVRP</sequence>
<gene>
    <name evidence="1" type="ORF">B1B_06980</name>
</gene>
<comment type="caution">
    <text evidence="1">The sequence shown here is derived from an EMBL/GenBank/DDBJ whole genome shotgun (WGS) entry which is preliminary data.</text>
</comment>
<accession>T1B163</accession>
<feature type="non-terminal residue" evidence="1">
    <location>
        <position position="65"/>
    </location>
</feature>
<dbReference type="Gene3D" id="2.40.37.10">
    <property type="entry name" value="Lyase, Ornithine Decarboxylase, Chain A, domain 1"/>
    <property type="match status" value="1"/>
</dbReference>
<evidence type="ECO:0008006" key="2">
    <source>
        <dbReference type="Google" id="ProtNLM"/>
    </source>
</evidence>
<proteinExistence type="predicted"/>
<name>T1B163_9ZZZZ</name>
<dbReference type="AlphaFoldDB" id="T1B163"/>